<keyword evidence="1" id="KW-0732">Signal</keyword>
<dbReference type="Proteomes" id="UP001596066">
    <property type="component" value="Unassembled WGS sequence"/>
</dbReference>
<evidence type="ECO:0008006" key="4">
    <source>
        <dbReference type="Google" id="ProtNLM"/>
    </source>
</evidence>
<evidence type="ECO:0000313" key="3">
    <source>
        <dbReference type="Proteomes" id="UP001596066"/>
    </source>
</evidence>
<organism evidence="2 3">
    <name type="scientific">Kitasatospora cinereorecta</name>
    <dbReference type="NCBI Taxonomy" id="285560"/>
    <lineage>
        <taxon>Bacteria</taxon>
        <taxon>Bacillati</taxon>
        <taxon>Actinomycetota</taxon>
        <taxon>Actinomycetes</taxon>
        <taxon>Kitasatosporales</taxon>
        <taxon>Streptomycetaceae</taxon>
        <taxon>Kitasatospora</taxon>
    </lineage>
</organism>
<evidence type="ECO:0000256" key="1">
    <source>
        <dbReference type="SAM" id="SignalP"/>
    </source>
</evidence>
<accession>A0ABW0VBH0</accession>
<dbReference type="EMBL" id="JBHSOC010000024">
    <property type="protein sequence ID" value="MFC5642873.1"/>
    <property type="molecule type" value="Genomic_DNA"/>
</dbReference>
<dbReference type="RefSeq" id="WP_346145047.1">
    <property type="nucleotide sequence ID" value="NZ_BAAAUA010000019.1"/>
</dbReference>
<evidence type="ECO:0000313" key="2">
    <source>
        <dbReference type="EMBL" id="MFC5642873.1"/>
    </source>
</evidence>
<reference evidence="3" key="1">
    <citation type="journal article" date="2019" name="Int. J. Syst. Evol. Microbiol.">
        <title>The Global Catalogue of Microorganisms (GCM) 10K type strain sequencing project: providing services to taxonomists for standard genome sequencing and annotation.</title>
        <authorList>
            <consortium name="The Broad Institute Genomics Platform"/>
            <consortium name="The Broad Institute Genome Sequencing Center for Infectious Disease"/>
            <person name="Wu L."/>
            <person name="Ma J."/>
        </authorList>
    </citation>
    <scope>NUCLEOTIDE SEQUENCE [LARGE SCALE GENOMIC DNA]</scope>
    <source>
        <strain evidence="3">CGMCC 4.1622</strain>
    </source>
</reference>
<feature type="chain" id="PRO_5045614210" description="DUF11 domain-containing protein" evidence="1">
    <location>
        <begin position="33"/>
        <end position="170"/>
    </location>
</feature>
<gene>
    <name evidence="2" type="ORF">ACFPZF_16105</name>
</gene>
<proteinExistence type="predicted"/>
<sequence>MRVMRQWAATTTVTVAAAGAAVAVAAAGAAVAVTGAPVAAAPVPRADLEVVRLDPDPVAPGGLTTVHGFVANNGPDRTAAPFTVLIDLPAGFTAEGPYFPADCVAAAAGHLVRCTFGAGLPAQRTATALVPVRSDADVPPGTVAEGHVRVVSAEDADPSDDGTAFTLSVK</sequence>
<name>A0ABW0VBH0_9ACTN</name>
<feature type="signal peptide" evidence="1">
    <location>
        <begin position="1"/>
        <end position="32"/>
    </location>
</feature>
<comment type="caution">
    <text evidence="2">The sequence shown here is derived from an EMBL/GenBank/DDBJ whole genome shotgun (WGS) entry which is preliminary data.</text>
</comment>
<keyword evidence="3" id="KW-1185">Reference proteome</keyword>
<protein>
    <recommendedName>
        <fullName evidence="4">DUF11 domain-containing protein</fullName>
    </recommendedName>
</protein>